<evidence type="ECO:0000256" key="3">
    <source>
        <dbReference type="ARBA" id="ARBA00023125"/>
    </source>
</evidence>
<evidence type="ECO:0000256" key="1">
    <source>
        <dbReference type="ARBA" id="ARBA00004123"/>
    </source>
</evidence>
<evidence type="ECO:0000256" key="2">
    <source>
        <dbReference type="ARBA" id="ARBA00023015"/>
    </source>
</evidence>
<dbReference type="InterPro" id="IPR030456">
    <property type="entry name" value="TF_fork_head_CS_2"/>
</dbReference>
<dbReference type="Gene3D" id="1.10.10.10">
    <property type="entry name" value="Winged helix-like DNA-binding domain superfamily/Winged helix DNA-binding domain"/>
    <property type="match status" value="1"/>
</dbReference>
<reference evidence="9 10" key="1">
    <citation type="journal article" date="2016" name="Nat. Commun.">
        <title>Extremotolerant tardigrade genome and improved radiotolerance of human cultured cells by tardigrade-unique protein.</title>
        <authorList>
            <person name="Hashimoto T."/>
            <person name="Horikawa D.D."/>
            <person name="Saito Y."/>
            <person name="Kuwahara H."/>
            <person name="Kozuka-Hata H."/>
            <person name="Shin-I T."/>
            <person name="Minakuchi Y."/>
            <person name="Ohishi K."/>
            <person name="Motoyama A."/>
            <person name="Aizu T."/>
            <person name="Enomoto A."/>
            <person name="Kondo K."/>
            <person name="Tanaka S."/>
            <person name="Hara Y."/>
            <person name="Koshikawa S."/>
            <person name="Sagara H."/>
            <person name="Miura T."/>
            <person name="Yokobori S."/>
            <person name="Miyagawa K."/>
            <person name="Suzuki Y."/>
            <person name="Kubo T."/>
            <person name="Oyama M."/>
            <person name="Kohara Y."/>
            <person name="Fujiyama A."/>
            <person name="Arakawa K."/>
            <person name="Katayama T."/>
            <person name="Toyoda A."/>
            <person name="Kunieda T."/>
        </authorList>
    </citation>
    <scope>NUCLEOTIDE SEQUENCE [LARGE SCALE GENOMIC DNA]</scope>
    <source>
        <strain evidence="9 10">YOKOZUNA-1</strain>
    </source>
</reference>
<feature type="DNA-binding region" description="Fork-head" evidence="6">
    <location>
        <begin position="13"/>
        <end position="107"/>
    </location>
</feature>
<feature type="region of interest" description="Disordered" evidence="7">
    <location>
        <begin position="207"/>
        <end position="258"/>
    </location>
</feature>
<feature type="domain" description="Fork-head" evidence="8">
    <location>
        <begin position="13"/>
        <end position="107"/>
    </location>
</feature>
<dbReference type="InterPro" id="IPR001766">
    <property type="entry name" value="Fork_head_dom"/>
</dbReference>
<dbReference type="InterPro" id="IPR036390">
    <property type="entry name" value="WH_DNA-bd_sf"/>
</dbReference>
<dbReference type="OrthoDB" id="5954824at2759"/>
<dbReference type="GO" id="GO:0005634">
    <property type="term" value="C:nucleus"/>
    <property type="evidence" value="ECO:0007669"/>
    <property type="project" value="UniProtKB-SubCell"/>
</dbReference>
<name>A0A1D1VGH4_RAMVA</name>
<keyword evidence="4" id="KW-0804">Transcription</keyword>
<accession>A0A1D1VGH4</accession>
<protein>
    <recommendedName>
        <fullName evidence="8">Fork-head domain-containing protein</fullName>
    </recommendedName>
</protein>
<feature type="compositionally biased region" description="Basic and acidic residues" evidence="7">
    <location>
        <begin position="223"/>
        <end position="244"/>
    </location>
</feature>
<dbReference type="EMBL" id="BDGG01000005">
    <property type="protein sequence ID" value="GAU98867.1"/>
    <property type="molecule type" value="Genomic_DNA"/>
</dbReference>
<evidence type="ECO:0000313" key="9">
    <source>
        <dbReference type="EMBL" id="GAU98867.1"/>
    </source>
</evidence>
<organism evidence="9 10">
    <name type="scientific">Ramazzottius varieornatus</name>
    <name type="common">Water bear</name>
    <name type="synonym">Tardigrade</name>
    <dbReference type="NCBI Taxonomy" id="947166"/>
    <lineage>
        <taxon>Eukaryota</taxon>
        <taxon>Metazoa</taxon>
        <taxon>Ecdysozoa</taxon>
        <taxon>Tardigrada</taxon>
        <taxon>Eutardigrada</taxon>
        <taxon>Parachela</taxon>
        <taxon>Hypsibioidea</taxon>
        <taxon>Ramazzottiidae</taxon>
        <taxon>Ramazzottius</taxon>
    </lineage>
</organism>
<dbReference type="Proteomes" id="UP000186922">
    <property type="component" value="Unassembled WGS sequence"/>
</dbReference>
<keyword evidence="5 6" id="KW-0539">Nucleus</keyword>
<evidence type="ECO:0000259" key="8">
    <source>
        <dbReference type="PROSITE" id="PS50039"/>
    </source>
</evidence>
<keyword evidence="2" id="KW-0805">Transcription regulation</keyword>
<dbReference type="GO" id="GO:0009653">
    <property type="term" value="P:anatomical structure morphogenesis"/>
    <property type="evidence" value="ECO:0007669"/>
    <property type="project" value="TreeGrafter"/>
</dbReference>
<keyword evidence="10" id="KW-1185">Reference proteome</keyword>
<dbReference type="GO" id="GO:0000981">
    <property type="term" value="F:DNA-binding transcription factor activity, RNA polymerase II-specific"/>
    <property type="evidence" value="ECO:0007669"/>
    <property type="project" value="TreeGrafter"/>
</dbReference>
<evidence type="ECO:0000256" key="4">
    <source>
        <dbReference type="ARBA" id="ARBA00023163"/>
    </source>
</evidence>
<sequence length="258" mass="29473">MPRPGRNSYGEHKPPFSYISLTAMAIQSSPEKMLTLADIYKFIMDRFAFYRKNTKRWQNSLRHNLSFNDCFVKVPRRPDRPGKGSFWAIHPNATNMFENGSFLRRRKRYKVQNQSQPDSTRVESSMTFPPGLTGPFPSADFFWRQQFAQPYFCHPSGVMPSSFPLANPFFAVHPLQHTFVRTMKKSFAIDDILSDVPRPAILSAATSSNLPHSHTQCSAASPEVEHPKVDRCLKEDGPSPDKKQILKAPQKMKKDHSA</sequence>
<proteinExistence type="predicted"/>
<dbReference type="PANTHER" id="PTHR11829">
    <property type="entry name" value="FORKHEAD BOX PROTEIN"/>
    <property type="match status" value="1"/>
</dbReference>
<dbReference type="Pfam" id="PF00250">
    <property type="entry name" value="Forkhead"/>
    <property type="match status" value="1"/>
</dbReference>
<evidence type="ECO:0000313" key="10">
    <source>
        <dbReference type="Proteomes" id="UP000186922"/>
    </source>
</evidence>
<comment type="subcellular location">
    <subcellularLocation>
        <location evidence="1 6">Nucleus</location>
    </subcellularLocation>
</comment>
<feature type="compositionally biased region" description="Polar residues" evidence="7">
    <location>
        <begin position="207"/>
        <end position="219"/>
    </location>
</feature>
<evidence type="ECO:0000256" key="5">
    <source>
        <dbReference type="ARBA" id="ARBA00023242"/>
    </source>
</evidence>
<dbReference type="InterPro" id="IPR018122">
    <property type="entry name" value="TF_fork_head_CS_1"/>
</dbReference>
<evidence type="ECO:0000256" key="7">
    <source>
        <dbReference type="SAM" id="MobiDB-lite"/>
    </source>
</evidence>
<evidence type="ECO:0000256" key="6">
    <source>
        <dbReference type="PROSITE-ProRule" id="PRU00089"/>
    </source>
</evidence>
<comment type="caution">
    <text evidence="9">The sequence shown here is derived from an EMBL/GenBank/DDBJ whole genome shotgun (WGS) entry which is preliminary data.</text>
</comment>
<gene>
    <name evidence="9" type="primary">RvY_09951-1</name>
    <name evidence="9" type="synonym">RvY_09951.1</name>
    <name evidence="9" type="ORF">RvY_09951</name>
</gene>
<dbReference type="InterPro" id="IPR036388">
    <property type="entry name" value="WH-like_DNA-bd_sf"/>
</dbReference>
<dbReference type="SUPFAM" id="SSF46785">
    <property type="entry name" value="Winged helix' DNA-binding domain"/>
    <property type="match status" value="1"/>
</dbReference>
<dbReference type="AlphaFoldDB" id="A0A1D1VGH4"/>
<dbReference type="FunFam" id="1.10.10.10:FF:000082">
    <property type="entry name" value="forkhead box protein B2"/>
    <property type="match status" value="1"/>
</dbReference>
<dbReference type="SMART" id="SM00339">
    <property type="entry name" value="FH"/>
    <property type="match status" value="1"/>
</dbReference>
<keyword evidence="3 6" id="KW-0238">DNA-binding</keyword>
<dbReference type="PROSITE" id="PS50039">
    <property type="entry name" value="FORK_HEAD_3"/>
    <property type="match status" value="1"/>
</dbReference>
<dbReference type="PROSITE" id="PS00658">
    <property type="entry name" value="FORK_HEAD_2"/>
    <property type="match status" value="1"/>
</dbReference>
<dbReference type="InterPro" id="IPR050211">
    <property type="entry name" value="FOX_domain-containing"/>
</dbReference>
<dbReference type="PROSITE" id="PS00657">
    <property type="entry name" value="FORK_HEAD_1"/>
    <property type="match status" value="1"/>
</dbReference>
<dbReference type="PRINTS" id="PR00053">
    <property type="entry name" value="FORKHEAD"/>
</dbReference>
<dbReference type="GO" id="GO:0030154">
    <property type="term" value="P:cell differentiation"/>
    <property type="evidence" value="ECO:0007669"/>
    <property type="project" value="TreeGrafter"/>
</dbReference>
<dbReference type="STRING" id="947166.A0A1D1VGH4"/>
<dbReference type="GO" id="GO:0000978">
    <property type="term" value="F:RNA polymerase II cis-regulatory region sequence-specific DNA binding"/>
    <property type="evidence" value="ECO:0007669"/>
    <property type="project" value="TreeGrafter"/>
</dbReference>
<dbReference type="PANTHER" id="PTHR11829:SF377">
    <property type="entry name" value="FORK HEAD DOMAIN-CONTAINING PROTEIN FD4-RELATED"/>
    <property type="match status" value="1"/>
</dbReference>